<proteinExistence type="inferred from homology"/>
<dbReference type="InterPro" id="IPR058792">
    <property type="entry name" value="Beta-barrel_RND_2"/>
</dbReference>
<evidence type="ECO:0000256" key="2">
    <source>
        <dbReference type="SAM" id="Coils"/>
    </source>
</evidence>
<dbReference type="Pfam" id="PF25954">
    <property type="entry name" value="Beta-barrel_RND_2"/>
    <property type="match status" value="1"/>
</dbReference>
<keyword evidence="4" id="KW-0812">Transmembrane</keyword>
<feature type="domain" description="CzcB-like barrel-sandwich hybrid" evidence="6">
    <location>
        <begin position="62"/>
        <end position="233"/>
    </location>
</feature>
<dbReference type="EMBL" id="JABFTQ010000015">
    <property type="protein sequence ID" value="MCE8048786.1"/>
    <property type="molecule type" value="Genomic_DNA"/>
</dbReference>
<feature type="region of interest" description="Disordered" evidence="3">
    <location>
        <begin position="382"/>
        <end position="408"/>
    </location>
</feature>
<evidence type="ECO:0000259" key="6">
    <source>
        <dbReference type="Pfam" id="PF25973"/>
    </source>
</evidence>
<feature type="domain" description="CusB-like beta-barrel" evidence="5">
    <location>
        <begin position="245"/>
        <end position="314"/>
    </location>
</feature>
<dbReference type="InterPro" id="IPR006143">
    <property type="entry name" value="RND_pump_MFP"/>
</dbReference>
<keyword evidence="2" id="KW-0175">Coiled coil</keyword>
<dbReference type="PANTHER" id="PTHR30469">
    <property type="entry name" value="MULTIDRUG RESISTANCE PROTEIN MDTA"/>
    <property type="match status" value="1"/>
</dbReference>
<dbReference type="NCBIfam" id="TIGR01730">
    <property type="entry name" value="RND_mfp"/>
    <property type="match status" value="1"/>
</dbReference>
<accession>A0ABS9B9N0</accession>
<organism evidence="7 8">
    <name type="scientific">Billgrantia desiderata</name>
    <dbReference type="NCBI Taxonomy" id="52021"/>
    <lineage>
        <taxon>Bacteria</taxon>
        <taxon>Pseudomonadati</taxon>
        <taxon>Pseudomonadota</taxon>
        <taxon>Gammaproteobacteria</taxon>
        <taxon>Oceanospirillales</taxon>
        <taxon>Halomonadaceae</taxon>
        <taxon>Billgrantia</taxon>
    </lineage>
</organism>
<feature type="transmembrane region" description="Helical" evidence="4">
    <location>
        <begin position="12"/>
        <end position="32"/>
    </location>
</feature>
<dbReference type="Gene3D" id="1.10.287.470">
    <property type="entry name" value="Helix hairpin bin"/>
    <property type="match status" value="1"/>
</dbReference>
<dbReference type="Proteomes" id="UP001320154">
    <property type="component" value="Unassembled WGS sequence"/>
</dbReference>
<sequence length="408" mass="44198">MAAVREMPMSRWIVLLVVVVAMVAAGLVYWRIPVAATAYEVKEGALTQQVVASGRVVASSRAQIGSEIVGRVTERLVREGQQVEPGDVLVVLDSSELAERVQETRAALRQLESARRPQAEAGLADARVHFEQAQREHERVRRLLASNMVSRQAVEQAEEREAAARAALERSRLDVEALAPGGAEEALLRARLAAAEAALERAVIHSPVTGTVLTRNVEPGDVVQPGRVLLEIARTGQRELRVPFDERHLGQLAVGQRARCVTDAYPDQPFDATISLIAPIVDAARGTVDVRLVMDEEPWFLREDMTVSVNVETARLERALVVPNDALFGVEGASARVYGVEAGRVSPRSVTLGLRGLLHTEITAGLTAGEIVLADPGLSPGQSIRPRITDHPEQGAPAPSREPFSFIR</sequence>
<reference evidence="7 8" key="1">
    <citation type="journal article" date="2021" name="Front. Microbiol.">
        <title>Aerobic Denitrification and Heterotrophic Sulfur Oxidation in the Genus Halomonas Revealed by Six Novel Species Characterizations and Genome-Based Analysis.</title>
        <authorList>
            <person name="Wang L."/>
            <person name="Shao Z."/>
        </authorList>
    </citation>
    <scope>NUCLEOTIDE SEQUENCE [LARGE SCALE GENOMIC DNA]</scope>
    <source>
        <strain evidence="7 8">MCCC 1A05748</strain>
    </source>
</reference>
<comment type="similarity">
    <text evidence="1">Belongs to the membrane fusion protein (MFP) (TC 8.A.1) family.</text>
</comment>
<keyword evidence="4" id="KW-1133">Transmembrane helix</keyword>
<dbReference type="Gene3D" id="2.40.50.100">
    <property type="match status" value="2"/>
</dbReference>
<evidence type="ECO:0000313" key="7">
    <source>
        <dbReference type="EMBL" id="MCE8048786.1"/>
    </source>
</evidence>
<evidence type="ECO:0000259" key="5">
    <source>
        <dbReference type="Pfam" id="PF25954"/>
    </source>
</evidence>
<dbReference type="Pfam" id="PF25973">
    <property type="entry name" value="BSH_CzcB"/>
    <property type="match status" value="1"/>
</dbReference>
<keyword evidence="4" id="KW-0472">Membrane</keyword>
<evidence type="ECO:0000256" key="4">
    <source>
        <dbReference type="SAM" id="Phobius"/>
    </source>
</evidence>
<feature type="coiled-coil region" evidence="2">
    <location>
        <begin position="94"/>
        <end position="174"/>
    </location>
</feature>
<gene>
    <name evidence="7" type="ORF">HOP60_18845</name>
</gene>
<dbReference type="PANTHER" id="PTHR30469:SF15">
    <property type="entry name" value="HLYD FAMILY OF SECRETION PROTEINS"/>
    <property type="match status" value="1"/>
</dbReference>
<dbReference type="Gene3D" id="2.40.420.20">
    <property type="match status" value="1"/>
</dbReference>
<dbReference type="SUPFAM" id="SSF111369">
    <property type="entry name" value="HlyD-like secretion proteins"/>
    <property type="match status" value="1"/>
</dbReference>
<protein>
    <submittedName>
        <fullName evidence="7">Efflux RND transporter periplasmic adaptor subunit</fullName>
    </submittedName>
</protein>
<keyword evidence="8" id="KW-1185">Reference proteome</keyword>
<comment type="caution">
    <text evidence="7">The sequence shown here is derived from an EMBL/GenBank/DDBJ whole genome shotgun (WGS) entry which is preliminary data.</text>
</comment>
<evidence type="ECO:0000256" key="1">
    <source>
        <dbReference type="ARBA" id="ARBA00009477"/>
    </source>
</evidence>
<name>A0ABS9B9N0_9GAMM</name>
<dbReference type="InterPro" id="IPR058647">
    <property type="entry name" value="BSH_CzcB-like"/>
</dbReference>
<evidence type="ECO:0000313" key="8">
    <source>
        <dbReference type="Proteomes" id="UP001320154"/>
    </source>
</evidence>
<dbReference type="Gene3D" id="2.40.30.170">
    <property type="match status" value="1"/>
</dbReference>
<evidence type="ECO:0000256" key="3">
    <source>
        <dbReference type="SAM" id="MobiDB-lite"/>
    </source>
</evidence>